<evidence type="ECO:0000313" key="2">
    <source>
        <dbReference type="EMBL" id="SHG35607.1"/>
    </source>
</evidence>
<reference evidence="3" key="1">
    <citation type="submission" date="2016-11" db="EMBL/GenBank/DDBJ databases">
        <authorList>
            <person name="Varghese N."/>
            <person name="Submissions S."/>
        </authorList>
    </citation>
    <scope>NUCLEOTIDE SEQUENCE [LARGE SCALE GENOMIC DNA]</scope>
    <source>
        <strain evidence="3">DSM 22638</strain>
    </source>
</reference>
<dbReference type="EMBL" id="FQWL01000001">
    <property type="protein sequence ID" value="SHG35607.1"/>
    <property type="molecule type" value="Genomic_DNA"/>
</dbReference>
<keyword evidence="2" id="KW-0378">Hydrolase</keyword>
<name>A0A1M5J4T6_9FLAO</name>
<dbReference type="InterPro" id="IPR013320">
    <property type="entry name" value="ConA-like_dom_sf"/>
</dbReference>
<dbReference type="InterPro" id="IPR005135">
    <property type="entry name" value="Endo/exonuclease/phosphatase"/>
</dbReference>
<dbReference type="SUPFAM" id="SSF56219">
    <property type="entry name" value="DNase I-like"/>
    <property type="match status" value="1"/>
</dbReference>
<proteinExistence type="predicted"/>
<evidence type="ECO:0000313" key="3">
    <source>
        <dbReference type="Proteomes" id="UP000184532"/>
    </source>
</evidence>
<dbReference type="GO" id="GO:0004527">
    <property type="term" value="F:exonuclease activity"/>
    <property type="evidence" value="ECO:0007669"/>
    <property type="project" value="UniProtKB-KW"/>
</dbReference>
<dbReference type="SUPFAM" id="SSF49899">
    <property type="entry name" value="Concanavalin A-like lectins/glucanases"/>
    <property type="match status" value="1"/>
</dbReference>
<protein>
    <submittedName>
        <fullName evidence="2">Exonuclease III</fullName>
    </submittedName>
</protein>
<dbReference type="Gene3D" id="3.60.10.10">
    <property type="entry name" value="Endonuclease/exonuclease/phosphatase"/>
    <property type="match status" value="1"/>
</dbReference>
<dbReference type="InterPro" id="IPR036691">
    <property type="entry name" value="Endo/exonu/phosph_ase_sf"/>
</dbReference>
<dbReference type="PANTHER" id="PTHR41349:SF1">
    <property type="entry name" value="PROTEIN CBG08683"/>
    <property type="match status" value="1"/>
</dbReference>
<evidence type="ECO:0000259" key="1">
    <source>
        <dbReference type="Pfam" id="PF03372"/>
    </source>
</evidence>
<sequence>MRPCKKPSSYDCSRLEVLKTTLLEMNVLRILGALVVMAHFSGEINAQDPIFQLDFDAHSFEETITAKEDAVYIADLLQSEFAPGISGRALDLSANASLRRPIKVEDNLLPFSDGQSFSIVTWVKTLPNALMGTPIMGNKKANDPEAKGWQLYTQSNGAWALELHDGKNQYAYRPTAGRQGVNDGEWHQIAFTVDQDKEEVWMYFNGKNVAIYNTPGIGDLHAKLRTVIGGSDEKWEYGSYAQWNAFNGFIDEIKIWDRVVSSEEIHDLYTEFYSYNEEPEEEIKPQHLKVLAWNIWHGGHRYGEAVGVQRVIETIKATNADIIGLIETYGSGEIIADALGYHFYLISSNLSIMSKYPITSTITAFKPFNFGGAQLRLGKNRDLIFFDTWLHYLPDYGQEVIEGKKSPKQLIADEGKTRHAEVKSILMEIAPYLKKSNEVPIIMSGDFNVGSHLDWIEETKGIHYQRKVKWPVSMEMADAGFIDSYRELYIDPLLDPGFTWTPRAATSSNKYGLRDRIDYIYYQGEALSAIESKVVDYHPIMFPSDHAGVLTVFRID</sequence>
<keyword evidence="3" id="KW-1185">Reference proteome</keyword>
<dbReference type="OrthoDB" id="9794261at2"/>
<accession>A0A1M5J4T6</accession>
<dbReference type="STRING" id="570519.SAMN04488116_1130"/>
<dbReference type="GO" id="GO:0004553">
    <property type="term" value="F:hydrolase activity, hydrolyzing O-glycosyl compounds"/>
    <property type="evidence" value="ECO:0007669"/>
    <property type="project" value="UniProtKB-ARBA"/>
</dbReference>
<gene>
    <name evidence="2" type="ORF">SAMN04488116_1130</name>
</gene>
<keyword evidence="2" id="KW-0269">Exonuclease</keyword>
<dbReference type="AlphaFoldDB" id="A0A1M5J4T6"/>
<dbReference type="PANTHER" id="PTHR41349">
    <property type="match status" value="1"/>
</dbReference>
<organism evidence="2 3">
    <name type="scientific">Flagellimonas flava</name>
    <dbReference type="NCBI Taxonomy" id="570519"/>
    <lineage>
        <taxon>Bacteria</taxon>
        <taxon>Pseudomonadati</taxon>
        <taxon>Bacteroidota</taxon>
        <taxon>Flavobacteriia</taxon>
        <taxon>Flavobacteriales</taxon>
        <taxon>Flavobacteriaceae</taxon>
        <taxon>Flagellimonas</taxon>
    </lineage>
</organism>
<dbReference type="GO" id="GO:0005975">
    <property type="term" value="P:carbohydrate metabolic process"/>
    <property type="evidence" value="ECO:0007669"/>
    <property type="project" value="UniProtKB-ARBA"/>
</dbReference>
<feature type="domain" description="Endonuclease/exonuclease/phosphatase" evidence="1">
    <location>
        <begin position="292"/>
        <end position="546"/>
    </location>
</feature>
<dbReference type="Pfam" id="PF13385">
    <property type="entry name" value="Laminin_G_3"/>
    <property type="match status" value="1"/>
</dbReference>
<dbReference type="Proteomes" id="UP000184532">
    <property type="component" value="Unassembled WGS sequence"/>
</dbReference>
<dbReference type="Gene3D" id="2.60.120.200">
    <property type="match status" value="1"/>
</dbReference>
<keyword evidence="2" id="KW-0540">Nuclease</keyword>
<dbReference type="Pfam" id="PF03372">
    <property type="entry name" value="Exo_endo_phos"/>
    <property type="match status" value="1"/>
</dbReference>